<dbReference type="InterPro" id="IPR050171">
    <property type="entry name" value="MFS_Transporters"/>
</dbReference>
<dbReference type="PANTHER" id="PTHR23517">
    <property type="entry name" value="RESISTANCE PROTEIN MDTM, PUTATIVE-RELATED-RELATED"/>
    <property type="match status" value="1"/>
</dbReference>
<evidence type="ECO:0000256" key="2">
    <source>
        <dbReference type="ARBA" id="ARBA00005982"/>
    </source>
</evidence>
<accession>A0A1R4IME1</accession>
<feature type="compositionally biased region" description="Polar residues" evidence="9">
    <location>
        <begin position="26"/>
        <end position="38"/>
    </location>
</feature>
<evidence type="ECO:0000313" key="13">
    <source>
        <dbReference type="Proteomes" id="UP000196778"/>
    </source>
</evidence>
<evidence type="ECO:0000256" key="10">
    <source>
        <dbReference type="SAM" id="Phobius"/>
    </source>
</evidence>
<dbReference type="InterPro" id="IPR005279">
    <property type="entry name" value="Dipep/tripep_permease"/>
</dbReference>
<evidence type="ECO:0000256" key="7">
    <source>
        <dbReference type="ARBA" id="ARBA00023136"/>
    </source>
</evidence>
<protein>
    <submittedName>
        <fullName evidence="12">Di-/tripeptide transporter</fullName>
    </submittedName>
</protein>
<dbReference type="InterPro" id="IPR036259">
    <property type="entry name" value="MFS_trans_sf"/>
</dbReference>
<proteinExistence type="inferred from homology"/>
<dbReference type="Gene3D" id="1.20.1250.20">
    <property type="entry name" value="MFS general substrate transporter like domains"/>
    <property type="match status" value="1"/>
</dbReference>
<feature type="transmembrane region" description="Helical" evidence="10">
    <location>
        <begin position="363"/>
        <end position="380"/>
    </location>
</feature>
<gene>
    <name evidence="12" type="ORF">FM119_02320</name>
</gene>
<evidence type="ECO:0000256" key="4">
    <source>
        <dbReference type="ARBA" id="ARBA00022475"/>
    </source>
</evidence>
<keyword evidence="13" id="KW-1185">Reference proteome</keyword>
<keyword evidence="6 10" id="KW-1133">Transmembrane helix</keyword>
<feature type="transmembrane region" description="Helical" evidence="10">
    <location>
        <begin position="486"/>
        <end position="506"/>
    </location>
</feature>
<keyword evidence="5 8" id="KW-0812">Transmembrane</keyword>
<dbReference type="AlphaFoldDB" id="A0A1R4IME1"/>
<dbReference type="CDD" id="cd17346">
    <property type="entry name" value="MFS_DtpA_like"/>
    <property type="match status" value="1"/>
</dbReference>
<comment type="subcellular location">
    <subcellularLocation>
        <location evidence="1">Cell membrane</location>
        <topology evidence="1">Multi-pass membrane protein</topology>
    </subcellularLocation>
    <subcellularLocation>
        <location evidence="8">Membrane</location>
        <topology evidence="8">Multi-pass membrane protein</topology>
    </subcellularLocation>
</comment>
<dbReference type="InterPro" id="IPR018456">
    <property type="entry name" value="PTR2_symporter_CS"/>
</dbReference>
<dbReference type="PROSITE" id="PS50850">
    <property type="entry name" value="MFS"/>
    <property type="match status" value="1"/>
</dbReference>
<feature type="transmembrane region" description="Helical" evidence="10">
    <location>
        <begin position="459"/>
        <end position="480"/>
    </location>
</feature>
<evidence type="ECO:0000259" key="11">
    <source>
        <dbReference type="PROSITE" id="PS50850"/>
    </source>
</evidence>
<evidence type="ECO:0000256" key="6">
    <source>
        <dbReference type="ARBA" id="ARBA00022989"/>
    </source>
</evidence>
<evidence type="ECO:0000256" key="5">
    <source>
        <dbReference type="ARBA" id="ARBA00022692"/>
    </source>
</evidence>
<keyword evidence="7 10" id="KW-0472">Membrane</keyword>
<sequence>MVASLPDRVPEGTNDEIAAGAASARRTVSATPDTSTGQHRSRGGFFGHPWGLANLAGIEMWERFSFYGMQGLLAFYIYYSVTDGGLGMSEAAATSIVGAYGGLVYLSSVLGGWIADRVLGAERTLLTSAVVIMLGHIALAVFPGGVGLAVGLVCVALGAGSLKTTTSTVLGDLYDRGDARRDAAFSIYYMGVNIGGLIGPLLTSAIWTWQGFHWGFGLAAIGMALGLVQYLALRRHTASPSNRTAPNPLSPRERRIWLTVVVAALVVIGISVVAGWLRAENLSTVVVALTVIAAVSLFSVIGSSSRITADERSRVLSFIPLFVASAVFWTLFQQQFTVLAIYADQRLNRTVFGVELPPSVVTSINPVFIIVFAGVFAALWTRLGARQPSAPVKFAMGTVIMGIAFLAFIPFSGGADGSVPFLAIVLILFLFTMAELCLSPVGQSLATKLSPDAFHSQMVALYFLSIALGSAAAGTLSGLYDTRNEMPYFLLVGLASIAVGVTLFLLRTPILRMMRGVR</sequence>
<dbReference type="EMBL" id="FUKR01000014">
    <property type="protein sequence ID" value="SJN20433.1"/>
    <property type="molecule type" value="Genomic_DNA"/>
</dbReference>
<dbReference type="PANTHER" id="PTHR23517:SF15">
    <property type="entry name" value="PROTON-DEPENDENT OLIGOPEPTIDE FAMILY TRANSPORT PROTEIN"/>
    <property type="match status" value="1"/>
</dbReference>
<keyword evidence="3 8" id="KW-0813">Transport</keyword>
<evidence type="ECO:0000256" key="8">
    <source>
        <dbReference type="RuleBase" id="RU003755"/>
    </source>
</evidence>
<dbReference type="GO" id="GO:0006857">
    <property type="term" value="P:oligopeptide transport"/>
    <property type="evidence" value="ECO:0007669"/>
    <property type="project" value="InterPro"/>
</dbReference>
<evidence type="ECO:0000256" key="1">
    <source>
        <dbReference type="ARBA" id="ARBA00004651"/>
    </source>
</evidence>
<feature type="transmembrane region" description="Helical" evidence="10">
    <location>
        <begin position="213"/>
        <end position="233"/>
    </location>
</feature>
<dbReference type="Proteomes" id="UP000196778">
    <property type="component" value="Unassembled WGS sequence"/>
</dbReference>
<feature type="transmembrane region" description="Helical" evidence="10">
    <location>
        <begin position="283"/>
        <end position="303"/>
    </location>
</feature>
<evidence type="ECO:0000256" key="9">
    <source>
        <dbReference type="SAM" id="MobiDB-lite"/>
    </source>
</evidence>
<keyword evidence="4" id="KW-1003">Cell membrane</keyword>
<feature type="transmembrane region" description="Helical" evidence="10">
    <location>
        <begin position="315"/>
        <end position="343"/>
    </location>
</feature>
<evidence type="ECO:0000313" key="12">
    <source>
        <dbReference type="EMBL" id="SJN20433.1"/>
    </source>
</evidence>
<dbReference type="PROSITE" id="PS01023">
    <property type="entry name" value="PTR2_2"/>
    <property type="match status" value="1"/>
</dbReference>
<dbReference type="GO" id="GO:0005886">
    <property type="term" value="C:plasma membrane"/>
    <property type="evidence" value="ECO:0007669"/>
    <property type="project" value="UniProtKB-SubCell"/>
</dbReference>
<dbReference type="NCBIfam" id="TIGR00924">
    <property type="entry name" value="yjdL_sub1_fam"/>
    <property type="match status" value="1"/>
</dbReference>
<feature type="transmembrane region" description="Helical" evidence="10">
    <location>
        <begin position="419"/>
        <end position="438"/>
    </location>
</feature>
<feature type="domain" description="Major facilitator superfamily (MFS) profile" evidence="11">
    <location>
        <begin position="54"/>
        <end position="510"/>
    </location>
</feature>
<feature type="transmembrane region" description="Helical" evidence="10">
    <location>
        <begin position="93"/>
        <end position="113"/>
    </location>
</feature>
<comment type="similarity">
    <text evidence="2 8">Belongs to the major facilitator superfamily. Proton-dependent oligopeptide transporter (POT/PTR) (TC 2.A.17) family.</text>
</comment>
<organism evidence="12 13">
    <name type="scientific">Mycetocola reblochoni REB411</name>
    <dbReference type="NCBI Taxonomy" id="1255698"/>
    <lineage>
        <taxon>Bacteria</taxon>
        <taxon>Bacillati</taxon>
        <taxon>Actinomycetota</taxon>
        <taxon>Actinomycetes</taxon>
        <taxon>Micrococcales</taxon>
        <taxon>Microbacteriaceae</taxon>
        <taxon>Mycetocola</taxon>
    </lineage>
</organism>
<name>A0A1R4IME1_9MICO</name>
<reference evidence="13" key="1">
    <citation type="submission" date="2017-02" db="EMBL/GenBank/DDBJ databases">
        <authorList>
            <person name="Dridi B."/>
        </authorList>
    </citation>
    <scope>NUCLEOTIDE SEQUENCE [LARGE SCALE GENOMIC DNA]</scope>
    <source>
        <strain evidence="13">EB411</strain>
    </source>
</reference>
<dbReference type="SUPFAM" id="SSF103473">
    <property type="entry name" value="MFS general substrate transporter"/>
    <property type="match status" value="2"/>
</dbReference>
<dbReference type="InterPro" id="IPR000109">
    <property type="entry name" value="POT_fam"/>
</dbReference>
<feature type="transmembrane region" description="Helical" evidence="10">
    <location>
        <begin position="186"/>
        <end position="207"/>
    </location>
</feature>
<dbReference type="InterPro" id="IPR020846">
    <property type="entry name" value="MFS_dom"/>
</dbReference>
<feature type="transmembrane region" description="Helical" evidence="10">
    <location>
        <begin position="256"/>
        <end position="277"/>
    </location>
</feature>
<dbReference type="Pfam" id="PF00854">
    <property type="entry name" value="PTR2"/>
    <property type="match status" value="1"/>
</dbReference>
<feature type="region of interest" description="Disordered" evidence="9">
    <location>
        <begin position="1"/>
        <end position="42"/>
    </location>
</feature>
<feature type="transmembrane region" description="Helical" evidence="10">
    <location>
        <begin position="64"/>
        <end position="81"/>
    </location>
</feature>
<evidence type="ECO:0000256" key="3">
    <source>
        <dbReference type="ARBA" id="ARBA00022448"/>
    </source>
</evidence>
<dbReference type="GO" id="GO:1904680">
    <property type="term" value="F:peptide transmembrane transporter activity"/>
    <property type="evidence" value="ECO:0007669"/>
    <property type="project" value="InterPro"/>
</dbReference>
<feature type="transmembrane region" description="Helical" evidence="10">
    <location>
        <begin position="392"/>
        <end position="413"/>
    </location>
</feature>